<dbReference type="InterPro" id="IPR036249">
    <property type="entry name" value="Thioredoxin-like_sf"/>
</dbReference>
<gene>
    <name evidence="4" type="ORF">SAMN04488523_11517</name>
</gene>
<evidence type="ECO:0000259" key="3">
    <source>
        <dbReference type="PROSITE" id="PS51352"/>
    </source>
</evidence>
<name>A0A1I2F9R5_9RHOB</name>
<reference evidence="5" key="1">
    <citation type="submission" date="2016-10" db="EMBL/GenBank/DDBJ databases">
        <authorList>
            <person name="Varghese N."/>
            <person name="Submissions S."/>
        </authorList>
    </citation>
    <scope>NUCLEOTIDE SEQUENCE [LARGE SCALE GENOMIC DNA]</scope>
    <source>
        <strain evidence="5">DSM 11443</strain>
    </source>
</reference>
<dbReference type="InterPro" id="IPR017937">
    <property type="entry name" value="Thioredoxin_CS"/>
</dbReference>
<dbReference type="AlphaFoldDB" id="A0A1I2F9R5"/>
<accession>A0A1I2F9R5</accession>
<dbReference type="SUPFAM" id="SSF52833">
    <property type="entry name" value="Thioredoxin-like"/>
    <property type="match status" value="1"/>
</dbReference>
<evidence type="ECO:0000313" key="4">
    <source>
        <dbReference type="EMBL" id="SFF01689.1"/>
    </source>
</evidence>
<keyword evidence="4" id="KW-0413">Isomerase</keyword>
<dbReference type="PROSITE" id="PS51352">
    <property type="entry name" value="THIOREDOXIN_2"/>
    <property type="match status" value="1"/>
</dbReference>
<keyword evidence="5" id="KW-1185">Reference proteome</keyword>
<feature type="chain" id="PRO_5011618109" evidence="2">
    <location>
        <begin position="25"/>
        <end position="179"/>
    </location>
</feature>
<dbReference type="CDD" id="cd02966">
    <property type="entry name" value="TlpA_like_family"/>
    <property type="match status" value="1"/>
</dbReference>
<keyword evidence="1" id="KW-0676">Redox-active center</keyword>
<dbReference type="Pfam" id="PF00578">
    <property type="entry name" value="AhpC-TSA"/>
    <property type="match status" value="1"/>
</dbReference>
<dbReference type="GO" id="GO:0016853">
    <property type="term" value="F:isomerase activity"/>
    <property type="evidence" value="ECO:0007669"/>
    <property type="project" value="UniProtKB-KW"/>
</dbReference>
<dbReference type="InterPro" id="IPR050553">
    <property type="entry name" value="Thioredoxin_ResA/DsbE_sf"/>
</dbReference>
<proteinExistence type="predicted"/>
<dbReference type="EMBL" id="FOMW01000015">
    <property type="protein sequence ID" value="SFF01689.1"/>
    <property type="molecule type" value="Genomic_DNA"/>
</dbReference>
<evidence type="ECO:0000313" key="5">
    <source>
        <dbReference type="Proteomes" id="UP000198977"/>
    </source>
</evidence>
<organism evidence="4 5">
    <name type="scientific">Sulfitobacter brevis</name>
    <dbReference type="NCBI Taxonomy" id="74348"/>
    <lineage>
        <taxon>Bacteria</taxon>
        <taxon>Pseudomonadati</taxon>
        <taxon>Pseudomonadota</taxon>
        <taxon>Alphaproteobacteria</taxon>
        <taxon>Rhodobacterales</taxon>
        <taxon>Roseobacteraceae</taxon>
        <taxon>Sulfitobacter</taxon>
    </lineage>
</organism>
<dbReference type="GO" id="GO:0015036">
    <property type="term" value="F:disulfide oxidoreductase activity"/>
    <property type="evidence" value="ECO:0007669"/>
    <property type="project" value="UniProtKB-ARBA"/>
</dbReference>
<evidence type="ECO:0000256" key="1">
    <source>
        <dbReference type="ARBA" id="ARBA00023284"/>
    </source>
</evidence>
<dbReference type="PANTHER" id="PTHR42852">
    <property type="entry name" value="THIOL:DISULFIDE INTERCHANGE PROTEIN DSBE"/>
    <property type="match status" value="1"/>
</dbReference>
<dbReference type="Gene3D" id="3.40.30.10">
    <property type="entry name" value="Glutaredoxin"/>
    <property type="match status" value="1"/>
</dbReference>
<dbReference type="InterPro" id="IPR000866">
    <property type="entry name" value="AhpC/TSA"/>
</dbReference>
<keyword evidence="2" id="KW-0732">Signal</keyword>
<protein>
    <submittedName>
        <fullName evidence="4">Thiol-disulfide isomerase or thioredoxin</fullName>
    </submittedName>
</protein>
<dbReference type="InterPro" id="IPR013766">
    <property type="entry name" value="Thioredoxin_domain"/>
</dbReference>
<dbReference type="GO" id="GO:0016209">
    <property type="term" value="F:antioxidant activity"/>
    <property type="evidence" value="ECO:0007669"/>
    <property type="project" value="InterPro"/>
</dbReference>
<feature type="domain" description="Thioredoxin" evidence="3">
    <location>
        <begin position="34"/>
        <end position="176"/>
    </location>
</feature>
<dbReference type="STRING" id="74348.SAMN04488523_11517"/>
<dbReference type="RefSeq" id="WP_177209510.1">
    <property type="nucleotide sequence ID" value="NZ_FOMW01000015.1"/>
</dbReference>
<feature type="signal peptide" evidence="2">
    <location>
        <begin position="1"/>
        <end position="24"/>
    </location>
</feature>
<evidence type="ECO:0000256" key="2">
    <source>
        <dbReference type="SAM" id="SignalP"/>
    </source>
</evidence>
<sequence>MKQFLRTIVLVTISFSAISGAAHADATDFRFAMHATPKKVPEIAFEDADGNLLSLKDFTGKYVLLNVWATWCPPCRKELPDLQGLQQALGGDKFQVFALSTDSGKLLNVKALYQELNLDESGIYIDETGAAMRTLGVFAMPTTLLLDPQGREVGRKPGPADWDSAAALAFFEEQLKPVP</sequence>
<dbReference type="Proteomes" id="UP000198977">
    <property type="component" value="Unassembled WGS sequence"/>
</dbReference>
<dbReference type="PROSITE" id="PS00194">
    <property type="entry name" value="THIOREDOXIN_1"/>
    <property type="match status" value="1"/>
</dbReference>
<dbReference type="PANTHER" id="PTHR42852:SF17">
    <property type="entry name" value="THIOREDOXIN-LIKE PROTEIN HI_1115"/>
    <property type="match status" value="1"/>
</dbReference>